<dbReference type="InterPro" id="IPR014031">
    <property type="entry name" value="Ketoacyl_synth_C"/>
</dbReference>
<accession>A0A495VYK8</accession>
<dbReference type="OrthoDB" id="4490964at2"/>
<dbReference type="InterPro" id="IPR057326">
    <property type="entry name" value="KR_dom"/>
</dbReference>
<dbReference type="EMBL" id="RBXO01000001">
    <property type="protein sequence ID" value="RKT54511.1"/>
    <property type="molecule type" value="Genomic_DNA"/>
</dbReference>
<dbReference type="Gene3D" id="3.40.50.720">
    <property type="entry name" value="NAD(P)-binding Rossmann-like Domain"/>
    <property type="match status" value="2"/>
</dbReference>
<dbReference type="SUPFAM" id="SSF53901">
    <property type="entry name" value="Thiolase-like"/>
    <property type="match status" value="2"/>
</dbReference>
<dbReference type="Pfam" id="PF08659">
    <property type="entry name" value="KR"/>
    <property type="match status" value="1"/>
</dbReference>
<feature type="compositionally biased region" description="Low complexity" evidence="6">
    <location>
        <begin position="1244"/>
        <end position="1256"/>
    </location>
</feature>
<dbReference type="RefSeq" id="WP_121006190.1">
    <property type="nucleotide sequence ID" value="NZ_RBXO01000001.1"/>
</dbReference>
<dbReference type="Pfam" id="PF02801">
    <property type="entry name" value="Ketoacyl-synt_C"/>
    <property type="match status" value="1"/>
</dbReference>
<dbReference type="SMART" id="SM00822">
    <property type="entry name" value="PKS_KR"/>
    <property type="match status" value="1"/>
</dbReference>
<feature type="active site" description="Proton acceptor; for dehydratase activity" evidence="4">
    <location>
        <position position="1810"/>
    </location>
</feature>
<feature type="compositionally biased region" description="Low complexity" evidence="6">
    <location>
        <begin position="273"/>
        <end position="295"/>
    </location>
</feature>
<dbReference type="InterPro" id="IPR050091">
    <property type="entry name" value="PKS_NRPS_Biosynth_Enz"/>
</dbReference>
<comment type="caution">
    <text evidence="9">The sequence shown here is derived from an EMBL/GenBank/DDBJ whole genome shotgun (WGS) entry which is preliminary data.</text>
</comment>
<evidence type="ECO:0000256" key="6">
    <source>
        <dbReference type="SAM" id="MobiDB-lite"/>
    </source>
</evidence>
<dbReference type="Proteomes" id="UP000282084">
    <property type="component" value="Unassembled WGS sequence"/>
</dbReference>
<feature type="domain" description="PKS/mFAS DH" evidence="8">
    <location>
        <begin position="1775"/>
        <end position="2067"/>
    </location>
</feature>
<gene>
    <name evidence="9" type="ORF">C8E97_3154</name>
</gene>
<dbReference type="Gene3D" id="3.40.47.10">
    <property type="match status" value="2"/>
</dbReference>
<dbReference type="PRINTS" id="PR00080">
    <property type="entry name" value="SDRFAMILY"/>
</dbReference>
<organism evidence="9 10">
    <name type="scientific">Saccharothrix australiensis</name>
    <dbReference type="NCBI Taxonomy" id="2072"/>
    <lineage>
        <taxon>Bacteria</taxon>
        <taxon>Bacillati</taxon>
        <taxon>Actinomycetota</taxon>
        <taxon>Actinomycetes</taxon>
        <taxon>Pseudonocardiales</taxon>
        <taxon>Pseudonocardiaceae</taxon>
        <taxon>Saccharothrix</taxon>
    </lineage>
</organism>
<dbReference type="SUPFAM" id="SSF51735">
    <property type="entry name" value="NAD(P)-binding Rossmann-fold domains"/>
    <property type="match status" value="3"/>
</dbReference>
<feature type="compositionally biased region" description="Basic and acidic residues" evidence="6">
    <location>
        <begin position="1216"/>
        <end position="1225"/>
    </location>
</feature>
<dbReference type="GO" id="GO:0006633">
    <property type="term" value="P:fatty acid biosynthetic process"/>
    <property type="evidence" value="ECO:0007669"/>
    <property type="project" value="TreeGrafter"/>
</dbReference>
<dbReference type="Pfam" id="PF21089">
    <property type="entry name" value="PKS_DH_N"/>
    <property type="match status" value="1"/>
</dbReference>
<dbReference type="InterPro" id="IPR020841">
    <property type="entry name" value="PKS_Beta-ketoAc_synthase_dom"/>
</dbReference>
<evidence type="ECO:0000259" key="7">
    <source>
        <dbReference type="PROSITE" id="PS52004"/>
    </source>
</evidence>
<keyword evidence="10" id="KW-1185">Reference proteome</keyword>
<dbReference type="Pfam" id="PF00109">
    <property type="entry name" value="ketoacyl-synt"/>
    <property type="match status" value="3"/>
</dbReference>
<dbReference type="InterPro" id="IPR014030">
    <property type="entry name" value="Ketoacyl_synth_N"/>
</dbReference>
<evidence type="ECO:0000256" key="1">
    <source>
        <dbReference type="ARBA" id="ARBA00022450"/>
    </source>
</evidence>
<dbReference type="InterPro" id="IPR002347">
    <property type="entry name" value="SDR_fam"/>
</dbReference>
<dbReference type="InterPro" id="IPR036291">
    <property type="entry name" value="NAD(P)-bd_dom_sf"/>
</dbReference>
<dbReference type="Gene3D" id="3.10.129.110">
    <property type="entry name" value="Polyketide synthase dehydratase"/>
    <property type="match status" value="1"/>
</dbReference>
<dbReference type="SMART" id="SM00825">
    <property type="entry name" value="PKS_KS"/>
    <property type="match status" value="1"/>
</dbReference>
<reference evidence="9 10" key="1">
    <citation type="submission" date="2018-10" db="EMBL/GenBank/DDBJ databases">
        <title>Sequencing the genomes of 1000 actinobacteria strains.</title>
        <authorList>
            <person name="Klenk H.-P."/>
        </authorList>
    </citation>
    <scope>NUCLEOTIDE SEQUENCE [LARGE SCALE GENOMIC DNA]</scope>
    <source>
        <strain evidence="9 10">DSM 43800</strain>
    </source>
</reference>
<dbReference type="CDD" id="cd00833">
    <property type="entry name" value="PKS"/>
    <property type="match status" value="1"/>
</dbReference>
<evidence type="ECO:0000256" key="2">
    <source>
        <dbReference type="ARBA" id="ARBA00022553"/>
    </source>
</evidence>
<dbReference type="PROSITE" id="PS52019">
    <property type="entry name" value="PKS_MFAS_DH"/>
    <property type="match status" value="1"/>
</dbReference>
<dbReference type="InterPro" id="IPR013968">
    <property type="entry name" value="PKS_KR"/>
</dbReference>
<feature type="region of interest" description="N-terminal hotdog fold" evidence="4">
    <location>
        <begin position="1775"/>
        <end position="1910"/>
    </location>
</feature>
<proteinExistence type="inferred from homology"/>
<evidence type="ECO:0000256" key="4">
    <source>
        <dbReference type="PROSITE-ProRule" id="PRU01363"/>
    </source>
</evidence>
<dbReference type="InterPro" id="IPR049900">
    <property type="entry name" value="PKS_mFAS_DH"/>
</dbReference>
<evidence type="ECO:0000256" key="3">
    <source>
        <dbReference type="ARBA" id="ARBA00023002"/>
    </source>
</evidence>
<dbReference type="PRINTS" id="PR00081">
    <property type="entry name" value="GDHRDH"/>
</dbReference>
<evidence type="ECO:0000259" key="8">
    <source>
        <dbReference type="PROSITE" id="PS52019"/>
    </source>
</evidence>
<dbReference type="Pfam" id="PF13561">
    <property type="entry name" value="adh_short_C2"/>
    <property type="match status" value="1"/>
</dbReference>
<sequence>MTGRAGGPQAPPGEFEGKVVLVTGGARRVGRAIVHEFASLGAHVVVNYFHSGQAAHETREQVLAAGGSCELLRASVAKPDDVSAMFDTVRDRHGALDVLVNNAARGVFAPTATLTEADWRKIFDVNVHGARRCALAALPLLAAVGGAVVNVSSIGTEVVLTDYTAIAASKGALETLSRYLAVEFAERGVRVNVASAGLLDNPTADLFPDAAELRARCAAAAPLGRLGTEQELARLVVLLASPRLGWVTGRSLLADGGLSLGHALLRPDPPAARVPAAREAGGRAPSPGAAGGRAPVLGAKPANGDRLAEPGPASVAPARAAGRSGSVTSPGPSGADDSAGDRTVAVVGLGLALPGAVDPGEFWELLDRGEPVFDEPRERFRRDAFKTPDGTAPGGTAPGWSTLDKSTSDGAVPDPNAADRGYTFRGGYLRNPRLHREAKARSCANDMAAQWLRHSLAQAFEDVVHLSGDRVECFVGNTVEGNQHLEERLVVETALNRLVRHWPDPDADRDRLADRLRAVLLRHYPHAAGDGRGHLPDGVVHAAVTDLLPAGSPYTTVDTACSSSLYAVDLGVRSLLAGESDIAVCGGVFTNTPRFSIMFAALRGLSRSGAVRAFDRAADGTLFSDGAGAVVLKTLRRARRDGDEVLAVLGGTGVASDGRGKAVYAPNPVGQGIAVRRARRVNGTRPEDVDWVVAHGTGTPVGDRVELGVLDSAAPERGYPCTSNKSLIGHTGWTAGVASVIHAVLGLRHDRVPAQRPLRETTPDVRNTRVRIPRTGRPLPREQGRPRVVGVSAFGFGGTDAHLLVQDPPPPGGTPPVSAPEPETDDVVLVGWTAHLPDDPSPEQVRTRLAAGAPLTARRAFPTPYPPPAGIVRLTPRTARTIDRSQLMALAVAAKFAEEHGAIWEEVAERTAVLAAHTGPASLLGTSALRCYADDLRALRPTEDDGLPPEALARAIEGCLAQVRRERVPTNEDLLPGSGPNIIPARLANALDLHGPALTLDTGRSSTHTAVRTACHYLADRETDLVLVLALNGNSTPELAALLDLPADRLGEGAFLLALARGRDAAAKGWPALCRVTADPRPRRAAAVDRPEDPSAGLVEGGSASHPETSRADAAAGAPTEHLAADHAGGAGHVAGARTYLAADGAIDLLTALAGGPVEPVTVTAPFPGPALTLHPVPATGADRAGGYPAAARPVAANPARETADPARDTANPARETADPARETADPAGETARSARETADPARDTVNPAPDTAAPVVPRPPRDPLTARHVCRWEPQPLPSGRDGLPADCLVLADEATARAVAGAAESTGATVVAVRPGDDPEAVLLPAFAAGRSYRHLRVLARQRHAGPHASESADTLVVLQEAVFLAAQRCLRELTGGGSLGAVLLDPLESGTPGVHTGLLSGFVKSLSWELPACTCRMVVTDEPAVAAWHALEAEPGQRGGLPVVLRRAGTRYRQRLHPAPPDIGELPLSAGDVVVATGGARGITAACLEALIDHVPLKVWLLGSSTPAEVPDWLLTAADDDLPAHRAEFIARLRRDEGAPVAELNRRFERLLHARESRLTLDRMRRRCGWTAVQYLTCDVVDPDAVRRAAATVLARDGRVDLLVNGAGVHGAGDLERKRLADFRRIRDVKLLGYRHLKRYFSAPPPRLWCNFGSAAGLVGLPGESEYAAANDYLSCAAEHRRATGGSDEYTMAWTVWDETGLGGGPVAQAIVARAQRLTSMSKAEGAAHFVAELAQRGPREPVVSFLGDKERASFSRQFPGCVADRAPDRDEAAVGALLPPPEEITADRAVWRLVLTERHRDLVRDHLVDGRPTVPGTVLAALAVEAARALLPEHPVRALRDVSFASWVRPAADGRPGRYRVTAVVNRSGRSSRPTVLVRVTSDVTASGGRLLRRDREHFRATALAGAPRPEGVPAPEGDREPVGAPYYHPAARVLLSGAYRTTRDWRAGPSGASATWRPDVAALPADLARLAAPALLLDALARTRALRPVAGGEQEPEAPRHIRRVEWFTDECDLELAARCPEGVRLRWDAVTGEFTAVAVDGTPLARMQDVRGVPMGRVRATGEA</sequence>
<name>A0A495VYK8_9PSEU</name>
<feature type="active site" description="Proton donor; for dehydratase activity" evidence="4">
    <location>
        <position position="1983"/>
    </location>
</feature>
<keyword evidence="3" id="KW-0560">Oxidoreductase</keyword>
<feature type="compositionally biased region" description="Low complexity" evidence="6">
    <location>
        <begin position="1183"/>
        <end position="1201"/>
    </location>
</feature>
<evidence type="ECO:0000256" key="5">
    <source>
        <dbReference type="RuleBase" id="RU003694"/>
    </source>
</evidence>
<dbReference type="FunFam" id="3.40.50.720:FF:000084">
    <property type="entry name" value="Short-chain dehydrogenase reductase"/>
    <property type="match status" value="1"/>
</dbReference>
<feature type="region of interest" description="Disordered" evidence="6">
    <location>
        <begin position="1081"/>
        <end position="1121"/>
    </location>
</feature>
<dbReference type="InterPro" id="IPR042104">
    <property type="entry name" value="PKS_dehydratase_sf"/>
</dbReference>
<feature type="region of interest" description="Disordered" evidence="6">
    <location>
        <begin position="1183"/>
        <end position="1263"/>
    </location>
</feature>
<keyword evidence="2" id="KW-0597">Phosphoprotein</keyword>
<protein>
    <submittedName>
        <fullName evidence="9">Beta-ketoacyl synthase-like protein</fullName>
    </submittedName>
</protein>
<keyword evidence="1" id="KW-0596">Phosphopantetheine</keyword>
<feature type="compositionally biased region" description="Basic and acidic residues" evidence="6">
    <location>
        <begin position="1081"/>
        <end position="1093"/>
    </location>
</feature>
<feature type="region of interest" description="Disordered" evidence="6">
    <location>
        <begin position="384"/>
        <end position="419"/>
    </location>
</feature>
<feature type="compositionally biased region" description="Basic and acidic residues" evidence="6">
    <location>
        <begin position="1233"/>
        <end position="1243"/>
    </location>
</feature>
<keyword evidence="5" id="KW-0808">Transferase</keyword>
<dbReference type="PANTHER" id="PTHR43775">
    <property type="entry name" value="FATTY ACID SYNTHASE"/>
    <property type="match status" value="1"/>
</dbReference>
<dbReference type="InterPro" id="IPR016039">
    <property type="entry name" value="Thiolase-like"/>
</dbReference>
<feature type="region of interest" description="C-terminal hotdog fold" evidence="4">
    <location>
        <begin position="1924"/>
        <end position="2067"/>
    </location>
</feature>
<dbReference type="PROSITE" id="PS52004">
    <property type="entry name" value="KS3_2"/>
    <property type="match status" value="1"/>
</dbReference>
<evidence type="ECO:0000313" key="9">
    <source>
        <dbReference type="EMBL" id="RKT54511.1"/>
    </source>
</evidence>
<feature type="region of interest" description="Disordered" evidence="6">
    <location>
        <begin position="270"/>
        <end position="340"/>
    </location>
</feature>
<feature type="domain" description="Ketosynthase family 3 (KS3)" evidence="7">
    <location>
        <begin position="341"/>
        <end position="807"/>
    </location>
</feature>
<dbReference type="GO" id="GO:0016491">
    <property type="term" value="F:oxidoreductase activity"/>
    <property type="evidence" value="ECO:0007669"/>
    <property type="project" value="UniProtKB-KW"/>
</dbReference>
<comment type="similarity">
    <text evidence="5">Belongs to the thiolase-like superfamily. Beta-ketoacyl-ACP synthases family.</text>
</comment>
<dbReference type="GO" id="GO:0004312">
    <property type="term" value="F:fatty acid synthase activity"/>
    <property type="evidence" value="ECO:0007669"/>
    <property type="project" value="TreeGrafter"/>
</dbReference>
<evidence type="ECO:0000313" key="10">
    <source>
        <dbReference type="Proteomes" id="UP000282084"/>
    </source>
</evidence>
<dbReference type="PANTHER" id="PTHR43775:SF37">
    <property type="entry name" value="SI:DKEY-61P9.11"/>
    <property type="match status" value="1"/>
</dbReference>
<dbReference type="InterPro" id="IPR049552">
    <property type="entry name" value="PKS_DH_N"/>
</dbReference>